<dbReference type="PANTHER" id="PTHR28139">
    <property type="entry name" value="UPF0768 PROTEIN YBL029C-A"/>
    <property type="match status" value="1"/>
</dbReference>
<name>A0A8E2JWX2_9PEZI</name>
<evidence type="ECO:0000256" key="1">
    <source>
        <dbReference type="SAM" id="MobiDB-lite"/>
    </source>
</evidence>
<reference evidence="2 3" key="1">
    <citation type="journal article" date="2016" name="Nat. Commun.">
        <title>Ectomycorrhizal ecology is imprinted in the genome of the dominant symbiotic fungus Cenococcum geophilum.</title>
        <authorList>
            <consortium name="DOE Joint Genome Institute"/>
            <person name="Peter M."/>
            <person name="Kohler A."/>
            <person name="Ohm R.A."/>
            <person name="Kuo A."/>
            <person name="Krutzmann J."/>
            <person name="Morin E."/>
            <person name="Arend M."/>
            <person name="Barry K.W."/>
            <person name="Binder M."/>
            <person name="Choi C."/>
            <person name="Clum A."/>
            <person name="Copeland A."/>
            <person name="Grisel N."/>
            <person name="Haridas S."/>
            <person name="Kipfer T."/>
            <person name="LaButti K."/>
            <person name="Lindquist E."/>
            <person name="Lipzen A."/>
            <person name="Maire R."/>
            <person name="Meier B."/>
            <person name="Mihaltcheva S."/>
            <person name="Molinier V."/>
            <person name="Murat C."/>
            <person name="Poggeler S."/>
            <person name="Quandt C.A."/>
            <person name="Sperisen C."/>
            <person name="Tritt A."/>
            <person name="Tisserant E."/>
            <person name="Crous P.W."/>
            <person name="Henrissat B."/>
            <person name="Nehls U."/>
            <person name="Egli S."/>
            <person name="Spatafora J.W."/>
            <person name="Grigoriev I.V."/>
            <person name="Martin F.M."/>
        </authorList>
    </citation>
    <scope>NUCLEOTIDE SEQUENCE [LARGE SCALE GENOMIC DNA]</scope>
    <source>
        <strain evidence="2 3">CBS 207.34</strain>
    </source>
</reference>
<keyword evidence="3" id="KW-1185">Reference proteome</keyword>
<dbReference type="EMBL" id="KV748866">
    <property type="protein sequence ID" value="OCL12543.1"/>
    <property type="molecule type" value="Genomic_DNA"/>
</dbReference>
<accession>A0A8E2JWX2</accession>
<gene>
    <name evidence="2" type="ORF">AOQ84DRAFT_284971</name>
</gene>
<dbReference type="Proteomes" id="UP000250140">
    <property type="component" value="Unassembled WGS sequence"/>
</dbReference>
<evidence type="ECO:0000313" key="2">
    <source>
        <dbReference type="EMBL" id="OCL12543.1"/>
    </source>
</evidence>
<dbReference type="PANTHER" id="PTHR28139:SF1">
    <property type="entry name" value="UPF0768 PROTEIN YBL029C-A"/>
    <property type="match status" value="1"/>
</dbReference>
<feature type="compositionally biased region" description="Gly residues" evidence="1">
    <location>
        <begin position="97"/>
        <end position="107"/>
    </location>
</feature>
<proteinExistence type="predicted"/>
<feature type="region of interest" description="Disordered" evidence="1">
    <location>
        <begin position="81"/>
        <end position="113"/>
    </location>
</feature>
<sequence length="113" mass="12634">MFFFFTCGSHTFQSRLKGAEHLTVQCQNCGNFSGHVFKRWQWFTFCFVPVIPLSVKPWHEVGCHICNFYQDIKYRPDVQAQMGGPHQQGAMPMNNYNGGGGGGGGAPPGQVYK</sequence>
<dbReference type="AlphaFoldDB" id="A0A8E2JWX2"/>
<protein>
    <recommendedName>
        <fullName evidence="4">Zinc-ribbon 15 domain-containing protein</fullName>
    </recommendedName>
</protein>
<evidence type="ECO:0008006" key="4">
    <source>
        <dbReference type="Google" id="ProtNLM"/>
    </source>
</evidence>
<evidence type="ECO:0000313" key="3">
    <source>
        <dbReference type="Proteomes" id="UP000250140"/>
    </source>
</evidence>
<dbReference type="OrthoDB" id="5545479at2759"/>
<organism evidence="2 3">
    <name type="scientific">Glonium stellatum</name>
    <dbReference type="NCBI Taxonomy" id="574774"/>
    <lineage>
        <taxon>Eukaryota</taxon>
        <taxon>Fungi</taxon>
        <taxon>Dikarya</taxon>
        <taxon>Ascomycota</taxon>
        <taxon>Pezizomycotina</taxon>
        <taxon>Dothideomycetes</taxon>
        <taxon>Pleosporomycetidae</taxon>
        <taxon>Gloniales</taxon>
        <taxon>Gloniaceae</taxon>
        <taxon>Glonium</taxon>
    </lineage>
</organism>